<accession>A0A1W1CGY1</accession>
<gene>
    <name evidence="1" type="ORF">MNB_SV-9-1719</name>
</gene>
<name>A0A1W1CGY1_9ZZZZ</name>
<evidence type="ECO:0000313" key="1">
    <source>
        <dbReference type="EMBL" id="SFV64967.1"/>
    </source>
</evidence>
<dbReference type="EMBL" id="FPHG01000068">
    <property type="protein sequence ID" value="SFV64967.1"/>
    <property type="molecule type" value="Genomic_DNA"/>
</dbReference>
<sequence length="201" mass="23489">MKLKYVGARPIVSKYGVSFDETKPDKYTFLTPTIDILDALELEEEGQDIIDIRNMKINHLKSDDLMDAVKRYCFNLDELFEKREEKANKRIDIFIENNKQYANLTPDEETALFGNIKIMRNYYIHNILNEMVYNQLLHILADKIYDLKFNTLIFPIGINHGLVLSHLSEILETHKPSYDAKLTIEEEDGEIMGKMSIKIIK</sequence>
<reference evidence="1" key="1">
    <citation type="submission" date="2016-10" db="EMBL/GenBank/DDBJ databases">
        <authorList>
            <person name="de Groot N.N."/>
        </authorList>
    </citation>
    <scope>NUCLEOTIDE SEQUENCE</scope>
</reference>
<organism evidence="1">
    <name type="scientific">hydrothermal vent metagenome</name>
    <dbReference type="NCBI Taxonomy" id="652676"/>
    <lineage>
        <taxon>unclassified sequences</taxon>
        <taxon>metagenomes</taxon>
        <taxon>ecological metagenomes</taxon>
    </lineage>
</organism>
<dbReference type="AlphaFoldDB" id="A0A1W1CGY1"/>
<protein>
    <submittedName>
        <fullName evidence="1">Uncharacterized protein</fullName>
    </submittedName>
</protein>
<proteinExistence type="predicted"/>